<evidence type="ECO:0000256" key="3">
    <source>
        <dbReference type="ARBA" id="ARBA00023163"/>
    </source>
</evidence>
<keyword evidence="3" id="KW-0804">Transcription</keyword>
<accession>A0A6C0EC38</accession>
<evidence type="ECO:0000313" key="4">
    <source>
        <dbReference type="EMBL" id="QHT26726.1"/>
    </source>
</evidence>
<dbReference type="AlphaFoldDB" id="A0A6C0EC38"/>
<reference evidence="4" key="1">
    <citation type="journal article" date="2020" name="Nature">
        <title>Giant virus diversity and host interactions through global metagenomics.</title>
        <authorList>
            <person name="Schulz F."/>
            <person name="Roux S."/>
            <person name="Paez-Espino D."/>
            <person name="Jungbluth S."/>
            <person name="Walsh D.A."/>
            <person name="Denef V.J."/>
            <person name="McMahon K.D."/>
            <person name="Konstantinidis K.T."/>
            <person name="Eloe-Fadrosh E.A."/>
            <person name="Kyrpides N.C."/>
            <person name="Woyke T."/>
        </authorList>
    </citation>
    <scope>NUCLEOTIDE SEQUENCE</scope>
    <source>
        <strain evidence="4">GVMAG-M-3300023179-2</strain>
    </source>
</reference>
<organism evidence="4">
    <name type="scientific">viral metagenome</name>
    <dbReference type="NCBI Taxonomy" id="1070528"/>
    <lineage>
        <taxon>unclassified sequences</taxon>
        <taxon>metagenomes</taxon>
        <taxon>organismal metagenomes</taxon>
    </lineage>
</organism>
<dbReference type="Pfam" id="PF00352">
    <property type="entry name" value="TBP"/>
    <property type="match status" value="1"/>
</dbReference>
<protein>
    <recommendedName>
        <fullName evidence="5">TATA-box binding protein</fullName>
    </recommendedName>
</protein>
<dbReference type="InterPro" id="IPR000814">
    <property type="entry name" value="TBP"/>
</dbReference>
<dbReference type="Gene3D" id="3.30.310.10">
    <property type="entry name" value="TATA-Binding Protein"/>
    <property type="match status" value="2"/>
</dbReference>
<evidence type="ECO:0000256" key="1">
    <source>
        <dbReference type="ARBA" id="ARBA00005560"/>
    </source>
</evidence>
<proteinExistence type="inferred from homology"/>
<comment type="similarity">
    <text evidence="1">Belongs to the TBP family.</text>
</comment>
<dbReference type="EMBL" id="MN739801">
    <property type="protein sequence ID" value="QHT26726.1"/>
    <property type="molecule type" value="Genomic_DNA"/>
</dbReference>
<dbReference type="SUPFAM" id="SSF55945">
    <property type="entry name" value="TATA-box binding protein-like"/>
    <property type="match status" value="2"/>
</dbReference>
<dbReference type="GO" id="GO:0006352">
    <property type="term" value="P:DNA-templated transcription initiation"/>
    <property type="evidence" value="ECO:0007669"/>
    <property type="project" value="InterPro"/>
</dbReference>
<name>A0A6C0EC38_9ZZZZ</name>
<evidence type="ECO:0008006" key="5">
    <source>
        <dbReference type="Google" id="ProtNLM"/>
    </source>
</evidence>
<sequence length="332" mass="38864">MIETNTKNIVKFDEYCEEKDNQYISKWESIEYFDYLDILNKEVNVLPHNISISTMCTSCKLNTKLNITNIEKYLNLNSDDVLTVKINKERMRTLIINKTKPVRARKNDTKAKNTDISKNHFYNQITVVMRVSYGYTPDLNKEPKINMKLFKNGSVQMSGCKSIKNINIVLNKLIIKLKEIKAKIEDGKIIEKLFIEDLNSINIKDFKIDMINSNYQVNIEIDRNKLYNLLLKKKIKSSYEPCIRACVIIKYTPQNDNLENKEISIFIFQKGNIIITGARSKQHIISSYNYINDILNNHQDDIIKKNDKEEEDIIFNIYDDIINDINIGLLKI</sequence>
<dbReference type="InterPro" id="IPR012295">
    <property type="entry name" value="TBP_dom_sf"/>
</dbReference>
<dbReference type="GO" id="GO:0003677">
    <property type="term" value="F:DNA binding"/>
    <property type="evidence" value="ECO:0007669"/>
    <property type="project" value="UniProtKB-KW"/>
</dbReference>
<evidence type="ECO:0000256" key="2">
    <source>
        <dbReference type="ARBA" id="ARBA00023125"/>
    </source>
</evidence>
<keyword evidence="2" id="KW-0238">DNA-binding</keyword>